<sequence length="182" mass="18826">MSAIDLAPAMDHGGRLTGGQDSVEWYTPPAVFDALGLRFDLDPCAPPGGVPWVPAARSYSIEDDGFAQPWTGRVWLNPPYGRETGRWVAKLGDHGDGVALVFARVDTAWGQAAMRAADAVCLVAGRLSFIAGHAPADRRGHNAAAPSMLLGYGPACAAAVLASGLGTCFVPDLTSRAKGGPA</sequence>
<dbReference type="GO" id="GO:0009007">
    <property type="term" value="F:site-specific DNA-methyltransferase (adenine-specific) activity"/>
    <property type="evidence" value="ECO:0007669"/>
    <property type="project" value="InterPro"/>
</dbReference>
<dbReference type="Pfam" id="PF05869">
    <property type="entry name" value="Dam"/>
    <property type="match status" value="1"/>
</dbReference>
<accession>A0A6J7FQA3</accession>
<dbReference type="GO" id="GO:0003677">
    <property type="term" value="F:DNA binding"/>
    <property type="evidence" value="ECO:0007669"/>
    <property type="project" value="InterPro"/>
</dbReference>
<gene>
    <name evidence="1" type="ORF">UFOPK3564_00307</name>
</gene>
<dbReference type="AlphaFoldDB" id="A0A6J7FQA3"/>
<evidence type="ECO:0000313" key="1">
    <source>
        <dbReference type="EMBL" id="CAB4896108.1"/>
    </source>
</evidence>
<name>A0A6J7FQA3_9ZZZZ</name>
<reference evidence="1" key="1">
    <citation type="submission" date="2020-05" db="EMBL/GenBank/DDBJ databases">
        <authorList>
            <person name="Chiriac C."/>
            <person name="Salcher M."/>
            <person name="Ghai R."/>
            <person name="Kavagutti S V."/>
        </authorList>
    </citation>
    <scope>NUCLEOTIDE SEQUENCE</scope>
</reference>
<protein>
    <submittedName>
        <fullName evidence="1">Unannotated protein</fullName>
    </submittedName>
</protein>
<dbReference type="InterPro" id="IPR008593">
    <property type="entry name" value="Dam_MeTrfase"/>
</dbReference>
<dbReference type="EMBL" id="CAFBMK010000010">
    <property type="protein sequence ID" value="CAB4896108.1"/>
    <property type="molecule type" value="Genomic_DNA"/>
</dbReference>
<proteinExistence type="predicted"/>
<dbReference type="GO" id="GO:0009307">
    <property type="term" value="P:DNA restriction-modification system"/>
    <property type="evidence" value="ECO:0007669"/>
    <property type="project" value="InterPro"/>
</dbReference>
<organism evidence="1">
    <name type="scientific">freshwater metagenome</name>
    <dbReference type="NCBI Taxonomy" id="449393"/>
    <lineage>
        <taxon>unclassified sequences</taxon>
        <taxon>metagenomes</taxon>
        <taxon>ecological metagenomes</taxon>
    </lineage>
</organism>